<evidence type="ECO:0000256" key="1">
    <source>
        <dbReference type="SAM" id="Coils"/>
    </source>
</evidence>
<comment type="caution">
    <text evidence="3">The sequence shown here is derived from an EMBL/GenBank/DDBJ whole genome shotgun (WGS) entry which is preliminary data.</text>
</comment>
<gene>
    <name evidence="3" type="ORF">EV195_10127</name>
</gene>
<dbReference type="AlphaFoldDB" id="A0A4R2P1D2"/>
<reference evidence="3 4" key="1">
    <citation type="submission" date="2019-03" db="EMBL/GenBank/DDBJ databases">
        <title>Genomic Encyclopedia of Type Strains, Phase IV (KMG-IV): sequencing the most valuable type-strain genomes for metagenomic binning, comparative biology and taxonomic classification.</title>
        <authorList>
            <person name="Goeker M."/>
        </authorList>
    </citation>
    <scope>NUCLEOTIDE SEQUENCE [LARGE SCALE GENOMIC DNA]</scope>
    <source>
        <strain evidence="3 4">DSM 14836</strain>
    </source>
</reference>
<dbReference type="PROSITE" id="PS51724">
    <property type="entry name" value="SPOR"/>
    <property type="match status" value="1"/>
</dbReference>
<proteinExistence type="predicted"/>
<accession>A0A4R2P1D2</accession>
<protein>
    <submittedName>
        <fullName evidence="3">Sporulation related protein</fullName>
    </submittedName>
</protein>
<evidence type="ECO:0000313" key="4">
    <source>
        <dbReference type="Proteomes" id="UP000294564"/>
    </source>
</evidence>
<dbReference type="Pfam" id="PF05036">
    <property type="entry name" value="SPOR"/>
    <property type="match status" value="1"/>
</dbReference>
<evidence type="ECO:0000259" key="2">
    <source>
        <dbReference type="PROSITE" id="PS51724"/>
    </source>
</evidence>
<keyword evidence="4" id="KW-1185">Reference proteome</keyword>
<feature type="coiled-coil region" evidence="1">
    <location>
        <begin position="185"/>
        <end position="254"/>
    </location>
</feature>
<dbReference type="EMBL" id="SLXM01000001">
    <property type="protein sequence ID" value="TCP27868.1"/>
    <property type="molecule type" value="Genomic_DNA"/>
</dbReference>
<evidence type="ECO:0000313" key="3">
    <source>
        <dbReference type="EMBL" id="TCP27868.1"/>
    </source>
</evidence>
<dbReference type="GO" id="GO:0042834">
    <property type="term" value="F:peptidoglycan binding"/>
    <property type="evidence" value="ECO:0007669"/>
    <property type="project" value="InterPro"/>
</dbReference>
<dbReference type="InterPro" id="IPR036680">
    <property type="entry name" value="SPOR-like_sf"/>
</dbReference>
<dbReference type="SUPFAM" id="SSF110997">
    <property type="entry name" value="Sporulation related repeat"/>
    <property type="match status" value="1"/>
</dbReference>
<sequence length="304" mass="33656">MTLKSYIQDLLYRYDCVIVPGFGGFIANKVGAVIEGNTIYPPSKRISFNAQLNHNDGLFVNHVASIENITFNEANEKVADTVNEWKQQLASQALTIDGLGTLTTNSENQLVFEPNAKVNFDRNAFGFSSVSGLTKISEEEVITSKVVELHTSVEEKKEHAIGVGNFLKYAAGAAILVAGYIGVNKYNENTQLQELAKERDAIEQKIQKATFVINDQLPTVSLNVAKEYNQIHIIAGAFELEKNAEKKIKQLKRKGYNDAKIIGKNQWGLTQVSIGSYANKEAAEEAIETIRKEVSTDAWILVNQ</sequence>
<dbReference type="Pfam" id="PF18175">
    <property type="entry name" value="HU-CCDC81_bac_2"/>
    <property type="match status" value="1"/>
</dbReference>
<name>A0A4R2P1D2_9FLAO</name>
<feature type="domain" description="SPOR" evidence="2">
    <location>
        <begin position="225"/>
        <end position="303"/>
    </location>
</feature>
<dbReference type="Gene3D" id="3.30.70.1070">
    <property type="entry name" value="Sporulation related repeat"/>
    <property type="match status" value="1"/>
</dbReference>
<dbReference type="InterPro" id="IPR041268">
    <property type="entry name" value="HU-CCDC81_bac_2"/>
</dbReference>
<keyword evidence="1" id="KW-0175">Coiled coil</keyword>
<dbReference type="InterPro" id="IPR007730">
    <property type="entry name" value="SPOR-like_dom"/>
</dbReference>
<dbReference type="Pfam" id="PF18174">
    <property type="entry name" value="HU-CCDC81_bac_1"/>
    <property type="match status" value="1"/>
</dbReference>
<dbReference type="InterPro" id="IPR040495">
    <property type="entry name" value="HU-CCDC81_bac_1"/>
</dbReference>
<dbReference type="OrthoDB" id="653949at2"/>
<dbReference type="RefSeq" id="WP_132791174.1">
    <property type="nucleotide sequence ID" value="NZ_SLXM01000001.1"/>
</dbReference>
<organism evidence="3 4">
    <name type="scientific">Tenacibaculum skagerrakense</name>
    <dbReference type="NCBI Taxonomy" id="186571"/>
    <lineage>
        <taxon>Bacteria</taxon>
        <taxon>Pseudomonadati</taxon>
        <taxon>Bacteroidota</taxon>
        <taxon>Flavobacteriia</taxon>
        <taxon>Flavobacteriales</taxon>
        <taxon>Flavobacteriaceae</taxon>
        <taxon>Tenacibaculum</taxon>
    </lineage>
</organism>
<dbReference type="Proteomes" id="UP000294564">
    <property type="component" value="Unassembled WGS sequence"/>
</dbReference>